<evidence type="ECO:0000256" key="1">
    <source>
        <dbReference type="SAM" id="Coils"/>
    </source>
</evidence>
<organism evidence="2 3">
    <name type="scientific">Propionispora vibrioides</name>
    <dbReference type="NCBI Taxonomy" id="112903"/>
    <lineage>
        <taxon>Bacteria</taxon>
        <taxon>Bacillati</taxon>
        <taxon>Bacillota</taxon>
        <taxon>Negativicutes</taxon>
        <taxon>Selenomonadales</taxon>
        <taxon>Sporomusaceae</taxon>
        <taxon>Propionispora</taxon>
    </lineage>
</organism>
<reference evidence="2 3" key="1">
    <citation type="submission" date="2016-10" db="EMBL/GenBank/DDBJ databases">
        <authorList>
            <person name="de Groot N.N."/>
        </authorList>
    </citation>
    <scope>NUCLEOTIDE SEQUENCE [LARGE SCALE GENOMIC DNA]</scope>
    <source>
        <strain evidence="2 3">DSM 13305</strain>
    </source>
</reference>
<keyword evidence="1" id="KW-0175">Coiled coil</keyword>
<sequence>MDTEVSLITDLQARIRELEDKVEALRLSRRVLMNLLDLLEREKSEQLSKLALQNEKLLRNNTRYARKLMHYTTRITELERQVQNNFHRPT</sequence>
<dbReference type="Proteomes" id="UP000198847">
    <property type="component" value="Unassembled WGS sequence"/>
</dbReference>
<evidence type="ECO:0000313" key="2">
    <source>
        <dbReference type="EMBL" id="SEO78785.1"/>
    </source>
</evidence>
<dbReference type="EMBL" id="FODY01000005">
    <property type="protein sequence ID" value="SEO78785.1"/>
    <property type="molecule type" value="Genomic_DNA"/>
</dbReference>
<evidence type="ECO:0000313" key="3">
    <source>
        <dbReference type="Proteomes" id="UP000198847"/>
    </source>
</evidence>
<dbReference type="STRING" id="112903.SAMN04490178_10591"/>
<dbReference type="AlphaFoldDB" id="A0A1H8SJP4"/>
<name>A0A1H8SJP4_9FIRM</name>
<dbReference type="OrthoDB" id="1683221at2"/>
<keyword evidence="3" id="KW-1185">Reference proteome</keyword>
<feature type="coiled-coil region" evidence="1">
    <location>
        <begin position="1"/>
        <end position="56"/>
    </location>
</feature>
<evidence type="ECO:0008006" key="4">
    <source>
        <dbReference type="Google" id="ProtNLM"/>
    </source>
</evidence>
<proteinExistence type="predicted"/>
<gene>
    <name evidence="2" type="ORF">SAMN04490178_10591</name>
</gene>
<dbReference type="RefSeq" id="WP_091744792.1">
    <property type="nucleotide sequence ID" value="NZ_FODY01000005.1"/>
</dbReference>
<protein>
    <recommendedName>
        <fullName evidence="4">Translation initiation factor 2</fullName>
    </recommendedName>
</protein>
<accession>A0A1H8SJP4</accession>